<keyword evidence="2 5" id="KW-0812">Transmembrane</keyword>
<protein>
    <submittedName>
        <fullName evidence="8">Fukutin-like</fullName>
    </submittedName>
</protein>
<sequence>MSHVYISRRRVLIGLVVFGALFVATQVCLFSMLRWAGHSLSLSSVWGGQAHKHPRKISPYRATKVFSSASAKFSVPVFLIEPECLTNISLLRTAEMNKIYPGQCKYLCGPRNVTTFGILDSRLISKEFFSFLEEILKMKWIILYGKDPRHLPMDHRDTPEIPLHYLFDYSGQFIHLVVFYERSNSYLWHGAVQLDPTRPGRMWPPLSCFENVDLRKLKFGGTYAGAYDKMEFTTTQADRLNLLVPKHIDRFLDQIPFSRHIECNYGQVRVFRAAYGRDESPEAQAFRQAARDLLEKGKQVLDELGIRFWLSSGTCLGWFRECDIIAHSQDVDFGIWIKDYKSHVIKELDSRGLTLKHQFGRISDSFELSFMDDSIKLDIFFFYDERDHMWNGGTEVRTGNKFKYIFPKFTLCWTELLGLKVRVPCNTRQYIEANYGQEWNQKVTTWDWKTSPPNVRPNGRWNRDEWTEVIQMF</sequence>
<evidence type="ECO:0000256" key="2">
    <source>
        <dbReference type="ARBA" id="ARBA00022692"/>
    </source>
</evidence>
<dbReference type="GeneID" id="110977435"/>
<dbReference type="OMA" id="ICKWATH"/>
<reference evidence="8" key="1">
    <citation type="submission" date="2025-08" db="UniProtKB">
        <authorList>
            <consortium name="RefSeq"/>
        </authorList>
    </citation>
    <scope>IDENTIFICATION</scope>
</reference>
<keyword evidence="3 5" id="KW-1133">Transmembrane helix</keyword>
<gene>
    <name evidence="8" type="primary">LOC110977435</name>
</gene>
<comment type="subcellular location">
    <subcellularLocation>
        <location evidence="1">Membrane</location>
        <topology evidence="1">Single-pass membrane protein</topology>
    </subcellularLocation>
</comment>
<evidence type="ECO:0000313" key="8">
    <source>
        <dbReference type="RefSeq" id="XP_022087266.1"/>
    </source>
</evidence>
<dbReference type="KEGG" id="aplc:110977435"/>
<dbReference type="RefSeq" id="XP_022087266.1">
    <property type="nucleotide sequence ID" value="XM_022231574.1"/>
</dbReference>
<dbReference type="GO" id="GO:0000139">
    <property type="term" value="C:Golgi membrane"/>
    <property type="evidence" value="ECO:0007669"/>
    <property type="project" value="TreeGrafter"/>
</dbReference>
<dbReference type="PANTHER" id="PTHR15407:SF28">
    <property type="entry name" value="RIBITOL-5-PHOSPHATE TRANSFERASE FKTN"/>
    <property type="match status" value="1"/>
</dbReference>
<dbReference type="Pfam" id="PF19737">
    <property type="entry name" value="FKTN_N"/>
    <property type="match status" value="1"/>
</dbReference>
<name>A0A8B7Y621_ACAPL</name>
<evidence type="ECO:0000313" key="7">
    <source>
        <dbReference type="Proteomes" id="UP000694845"/>
    </source>
</evidence>
<dbReference type="OrthoDB" id="444255at2759"/>
<evidence type="ECO:0000256" key="5">
    <source>
        <dbReference type="SAM" id="Phobius"/>
    </source>
</evidence>
<organism evidence="7 8">
    <name type="scientific">Acanthaster planci</name>
    <name type="common">Crown-of-thorns starfish</name>
    <dbReference type="NCBI Taxonomy" id="133434"/>
    <lineage>
        <taxon>Eukaryota</taxon>
        <taxon>Metazoa</taxon>
        <taxon>Echinodermata</taxon>
        <taxon>Eleutherozoa</taxon>
        <taxon>Asterozoa</taxon>
        <taxon>Asteroidea</taxon>
        <taxon>Valvatacea</taxon>
        <taxon>Valvatida</taxon>
        <taxon>Acanthasteridae</taxon>
        <taxon>Acanthaster</taxon>
    </lineage>
</organism>
<evidence type="ECO:0000256" key="4">
    <source>
        <dbReference type="ARBA" id="ARBA00023136"/>
    </source>
</evidence>
<dbReference type="InterPro" id="IPR045587">
    <property type="entry name" value="FKTN_N"/>
</dbReference>
<proteinExistence type="predicted"/>
<dbReference type="InterPro" id="IPR009644">
    <property type="entry name" value="FKTN/MNN4/W02B3.4-1"/>
</dbReference>
<dbReference type="PANTHER" id="PTHR15407">
    <property type="entry name" value="FUKUTIN-RELATED"/>
    <property type="match status" value="1"/>
</dbReference>
<keyword evidence="7" id="KW-1185">Reference proteome</keyword>
<dbReference type="AlphaFoldDB" id="A0A8B7Y621"/>
<feature type="domain" description="Ribitol-5-phosphate transferase FKTN N-terminal" evidence="6">
    <location>
        <begin position="18"/>
        <end position="290"/>
    </location>
</feature>
<evidence type="ECO:0000256" key="3">
    <source>
        <dbReference type="ARBA" id="ARBA00022989"/>
    </source>
</evidence>
<evidence type="ECO:0000259" key="6">
    <source>
        <dbReference type="Pfam" id="PF19737"/>
    </source>
</evidence>
<keyword evidence="4 5" id="KW-0472">Membrane</keyword>
<feature type="transmembrane region" description="Helical" evidence="5">
    <location>
        <begin position="12"/>
        <end position="33"/>
    </location>
</feature>
<accession>A0A8B7Y621</accession>
<evidence type="ECO:0000256" key="1">
    <source>
        <dbReference type="ARBA" id="ARBA00004167"/>
    </source>
</evidence>
<dbReference type="Proteomes" id="UP000694845">
    <property type="component" value="Unplaced"/>
</dbReference>